<evidence type="ECO:0000313" key="1">
    <source>
        <dbReference type="EMBL" id="CAG8554012.1"/>
    </source>
</evidence>
<reference evidence="1" key="1">
    <citation type="submission" date="2021-06" db="EMBL/GenBank/DDBJ databases">
        <authorList>
            <person name="Kallberg Y."/>
            <person name="Tangrot J."/>
            <person name="Rosling A."/>
        </authorList>
    </citation>
    <scope>NUCLEOTIDE SEQUENCE</scope>
    <source>
        <strain evidence="1">BR232B</strain>
    </source>
</reference>
<comment type="caution">
    <text evidence="1">The sequence shown here is derived from an EMBL/GenBank/DDBJ whole genome shotgun (WGS) entry which is preliminary data.</text>
</comment>
<accession>A0A9N9B353</accession>
<proteinExistence type="predicted"/>
<gene>
    <name evidence="1" type="ORF">PBRASI_LOCUS5238</name>
</gene>
<dbReference type="EMBL" id="CAJVPI010000596">
    <property type="protein sequence ID" value="CAG8554012.1"/>
    <property type="molecule type" value="Genomic_DNA"/>
</dbReference>
<evidence type="ECO:0000313" key="2">
    <source>
        <dbReference type="Proteomes" id="UP000789739"/>
    </source>
</evidence>
<protein>
    <submittedName>
        <fullName evidence="1">94_t:CDS:1</fullName>
    </submittedName>
</protein>
<keyword evidence="2" id="KW-1185">Reference proteome</keyword>
<name>A0A9N9B353_9GLOM</name>
<dbReference type="Proteomes" id="UP000789739">
    <property type="component" value="Unassembled WGS sequence"/>
</dbReference>
<organism evidence="1 2">
    <name type="scientific">Paraglomus brasilianum</name>
    <dbReference type="NCBI Taxonomy" id="144538"/>
    <lineage>
        <taxon>Eukaryota</taxon>
        <taxon>Fungi</taxon>
        <taxon>Fungi incertae sedis</taxon>
        <taxon>Mucoromycota</taxon>
        <taxon>Glomeromycotina</taxon>
        <taxon>Glomeromycetes</taxon>
        <taxon>Paraglomerales</taxon>
        <taxon>Paraglomeraceae</taxon>
        <taxon>Paraglomus</taxon>
    </lineage>
</organism>
<sequence>MGLDVELELGGIISSTTKFLMDVSRVLPKNDGFTHKILHRRSKKFANDINCDLVNMDVLIQR</sequence>
<dbReference type="AlphaFoldDB" id="A0A9N9B353"/>